<proteinExistence type="predicted"/>
<dbReference type="EC" id="4.1.3.36" evidence="3"/>
<gene>
    <name evidence="1" type="ORF">HAL011_11120</name>
    <name evidence="2" type="ORF">HAL013_07870</name>
    <name evidence="3" type="ORF">HAL09_09460</name>
</gene>
<dbReference type="AlphaFoldDB" id="A0A0K2XCX6"/>
<dbReference type="GO" id="GO:0008168">
    <property type="term" value="F:methyltransferase activity"/>
    <property type="evidence" value="ECO:0007669"/>
    <property type="project" value="InterPro"/>
</dbReference>
<evidence type="ECO:0000313" key="3">
    <source>
        <dbReference type="EMBL" id="CRF44367.1"/>
    </source>
</evidence>
<name>A0A0K2XCX6_9HELI</name>
<dbReference type="Proteomes" id="UP000038622">
    <property type="component" value="Unassembled WGS sequence"/>
</dbReference>
<protein>
    <submittedName>
        <fullName evidence="3">Naphthoate synthase</fullName>
        <ecNumber evidence="3">4.1.3.36</ecNumber>
    </submittedName>
</protein>
<evidence type="ECO:0000313" key="2">
    <source>
        <dbReference type="EMBL" id="CRF42593.1"/>
    </source>
</evidence>
<accession>A0A0K2XCX6</accession>
<dbReference type="EMBL" id="CDMH01000037">
    <property type="protein sequence ID" value="CRF42593.1"/>
    <property type="molecule type" value="Genomic_DNA"/>
</dbReference>
<reference evidence="4" key="3">
    <citation type="submission" date="2014-12" db="EMBL/GenBank/DDBJ databases">
        <authorList>
            <person name="Smet A."/>
        </authorList>
    </citation>
    <scope>NUCLEOTIDE SEQUENCE [LARGE SCALE GENOMIC DNA]</scope>
</reference>
<dbReference type="Proteomes" id="UP000045175">
    <property type="component" value="Unassembled WGS sequence"/>
</dbReference>
<evidence type="ECO:0000313" key="1">
    <source>
        <dbReference type="EMBL" id="CRF41321.1"/>
    </source>
</evidence>
<organism evidence="3 5">
    <name type="scientific">Helicobacter ailurogastricus</name>
    <dbReference type="NCBI Taxonomy" id="1578720"/>
    <lineage>
        <taxon>Bacteria</taxon>
        <taxon>Pseudomonadati</taxon>
        <taxon>Campylobacterota</taxon>
        <taxon>Epsilonproteobacteria</taxon>
        <taxon>Campylobacterales</taxon>
        <taxon>Helicobacteraceae</taxon>
        <taxon>Helicobacter</taxon>
    </lineage>
</organism>
<dbReference type="Proteomes" id="UP000041394">
    <property type="component" value="Unassembled WGS sequence"/>
</dbReference>
<sequence length="820" mass="93591">MDLNTLSEETLKHAIKERYFKNFTFKAEKIDFQVCAPKEQLPRPLLWAEAKAGSCDAKKALTQLVLTILKNPKGQLPPFLGAFDALRFSVVETKELEPLLNELALKNYKSAPSDTHSVEFKEVEALLSPLLDRHLTSFAYATQEDALKNFVQSLHTIAKTQTPIDENNFVHAYHAWLEHVKPTIQIDWQKAQAVDILDADFYLADLLSENDHTIFKELNTRLKGDHYEFDKEIDDLGLFNSKSAVFKDKQQTHRAFWRAYKRPPAEAFHDYIITRRDLLVPPDVRERKGAFFTPLFWAQKSQECLKNLLGVHFQQEYILWDCAAGTGNLLEGLSNASNLFASTLDKNDVQIIKERKGLALLPDNVFQFDFLNNPLFDTKERGKPKKSKLPESLQAILKDPEQLSKLIIYINPPYAEAGSKSAMAGKGKNKDGVAKTTKIAKDYAKELGKATNELFAQFFMRIVKEIAGGIQDKKQAVRGPLLCAFSKLKYLNSSNFKVFREHFKAKFLGGFMCPGNTFDNVKGEFPIGFLMWDLGAPEPIDSVALEIYESSGEFVGVKEFRALDNVPSINEWIAHYTNKKAGFEAWGDVEQSRGDFQHANRINLHNHQRNTHDRPLRINATNLHALSVYFSVQHCFKHTWINDRDQFYAPYNDSWQADTDFLGSCLVFMLFHSQNRLSTAHGANHFIPFQEQEVKARGRYTHHTLLDFLAGKSSNLTQQDKLFKTQQSPTLPTFTPTAQSVLEAGRTLYCYYHSQDNSNPNATLYDMKEFFSGRNSKGKLNPPHKAKDTHYKTLYATLKATLDNLAQELQPKVQEYGFLR</sequence>
<dbReference type="InterPro" id="IPR029063">
    <property type="entry name" value="SAM-dependent_MTases_sf"/>
</dbReference>
<evidence type="ECO:0000313" key="6">
    <source>
        <dbReference type="Proteomes" id="UP000045175"/>
    </source>
</evidence>
<reference evidence="5 6" key="2">
    <citation type="submission" date="2014-12" db="EMBL/GenBank/DDBJ databases">
        <authorList>
            <person name="Jaenicke S."/>
        </authorList>
    </citation>
    <scope>NUCLEOTIDE SEQUENCE [LARGE SCALE GENOMIC DNA]</scope>
</reference>
<dbReference type="PROSITE" id="PS00092">
    <property type="entry name" value="N6_MTASE"/>
    <property type="match status" value="1"/>
</dbReference>
<reference evidence="3" key="1">
    <citation type="submission" date="2014-12" db="EMBL/GenBank/DDBJ databases">
        <title>Whole genome sequences of four Staphylococcus schleiferi canine isolates.</title>
        <authorList>
            <person name="Misic A.M."/>
            <person name="Cain C."/>
            <person name="Morris D.O."/>
            <person name="Rankin S."/>
            <person name="Beiting D."/>
        </authorList>
    </citation>
    <scope>NUCLEOTIDE SEQUENCE</scope>
    <source>
        <strain evidence="1">ASB11</strain>
        <strain evidence="2">ASB13</strain>
        <strain evidence="3">ASB9</strain>
    </source>
</reference>
<keyword evidence="3" id="KW-0456">Lyase</keyword>
<dbReference type="SUPFAM" id="SSF53335">
    <property type="entry name" value="S-adenosyl-L-methionine-dependent methyltransferases"/>
    <property type="match status" value="1"/>
</dbReference>
<dbReference type="GO" id="GO:0003676">
    <property type="term" value="F:nucleic acid binding"/>
    <property type="evidence" value="ECO:0007669"/>
    <property type="project" value="InterPro"/>
</dbReference>
<dbReference type="InterPro" id="IPR002052">
    <property type="entry name" value="DNA_methylase_N6_adenine_CS"/>
</dbReference>
<dbReference type="GO" id="GO:0008935">
    <property type="term" value="F:1,4-dihydroxy-2-naphthoyl-CoA synthase activity"/>
    <property type="evidence" value="ECO:0007669"/>
    <property type="project" value="UniProtKB-EC"/>
</dbReference>
<dbReference type="GO" id="GO:0032259">
    <property type="term" value="P:methylation"/>
    <property type="evidence" value="ECO:0007669"/>
    <property type="project" value="InterPro"/>
</dbReference>
<dbReference type="EMBL" id="CDML01000036">
    <property type="protein sequence ID" value="CRF41321.1"/>
    <property type="molecule type" value="Genomic_DNA"/>
</dbReference>
<dbReference type="EMBL" id="CDMN01000035">
    <property type="protein sequence ID" value="CRF44367.1"/>
    <property type="molecule type" value="Genomic_DNA"/>
</dbReference>
<keyword evidence="4" id="KW-1185">Reference proteome</keyword>
<dbReference type="STRING" id="1578720.HAL011_11120"/>
<evidence type="ECO:0000313" key="4">
    <source>
        <dbReference type="Proteomes" id="UP000038622"/>
    </source>
</evidence>
<dbReference type="RefSeq" id="WP_331437006.1">
    <property type="nucleotide sequence ID" value="NZ_CDMH01000037.1"/>
</dbReference>
<evidence type="ECO:0000313" key="5">
    <source>
        <dbReference type="Proteomes" id="UP000041394"/>
    </source>
</evidence>